<name>A0AAW1EZQ9_ZOAVI</name>
<proteinExistence type="predicted"/>
<sequence length="73" mass="7634">MAGRAHTQGGQRSSWAPDCSKTEKPRLPQVSHHGARRPVAGSPGEPSPSHNKRASGNIITQTLPASSPTPMLA</sequence>
<evidence type="ECO:0000313" key="2">
    <source>
        <dbReference type="EMBL" id="KAK9528080.1"/>
    </source>
</evidence>
<dbReference type="EMBL" id="JBCEZU010000112">
    <property type="protein sequence ID" value="KAK9528080.1"/>
    <property type="molecule type" value="Genomic_DNA"/>
</dbReference>
<feature type="compositionally biased region" description="Polar residues" evidence="1">
    <location>
        <begin position="57"/>
        <end position="73"/>
    </location>
</feature>
<accession>A0AAW1EZQ9</accession>
<dbReference type="Proteomes" id="UP001488805">
    <property type="component" value="Unassembled WGS sequence"/>
</dbReference>
<gene>
    <name evidence="2" type="ORF">VZT92_014575</name>
</gene>
<keyword evidence="3" id="KW-1185">Reference proteome</keyword>
<feature type="region of interest" description="Disordered" evidence="1">
    <location>
        <begin position="1"/>
        <end position="73"/>
    </location>
</feature>
<dbReference type="AlphaFoldDB" id="A0AAW1EZQ9"/>
<reference evidence="2 3" key="1">
    <citation type="journal article" date="2024" name="Genome Biol. Evol.">
        <title>Chromosome-level genome assembly of the viviparous eelpout Zoarces viviparus.</title>
        <authorList>
            <person name="Fuhrmann N."/>
            <person name="Brasseur M.V."/>
            <person name="Bakowski C.E."/>
            <person name="Podsiadlowski L."/>
            <person name="Prost S."/>
            <person name="Krehenwinkel H."/>
            <person name="Mayer C."/>
        </authorList>
    </citation>
    <scope>NUCLEOTIDE SEQUENCE [LARGE SCALE GENOMIC DNA]</scope>
    <source>
        <strain evidence="2">NO-MEL_2022_Ind0_liver</strain>
    </source>
</reference>
<comment type="caution">
    <text evidence="2">The sequence shown here is derived from an EMBL/GenBank/DDBJ whole genome shotgun (WGS) entry which is preliminary data.</text>
</comment>
<evidence type="ECO:0000256" key="1">
    <source>
        <dbReference type="SAM" id="MobiDB-lite"/>
    </source>
</evidence>
<evidence type="ECO:0000313" key="3">
    <source>
        <dbReference type="Proteomes" id="UP001488805"/>
    </source>
</evidence>
<protein>
    <submittedName>
        <fullName evidence="2">Uncharacterized protein</fullName>
    </submittedName>
</protein>
<organism evidence="2 3">
    <name type="scientific">Zoarces viviparus</name>
    <name type="common">Viviparous eelpout</name>
    <name type="synonym">Blennius viviparus</name>
    <dbReference type="NCBI Taxonomy" id="48416"/>
    <lineage>
        <taxon>Eukaryota</taxon>
        <taxon>Metazoa</taxon>
        <taxon>Chordata</taxon>
        <taxon>Craniata</taxon>
        <taxon>Vertebrata</taxon>
        <taxon>Euteleostomi</taxon>
        <taxon>Actinopterygii</taxon>
        <taxon>Neopterygii</taxon>
        <taxon>Teleostei</taxon>
        <taxon>Neoteleostei</taxon>
        <taxon>Acanthomorphata</taxon>
        <taxon>Eupercaria</taxon>
        <taxon>Perciformes</taxon>
        <taxon>Cottioidei</taxon>
        <taxon>Zoarcales</taxon>
        <taxon>Zoarcidae</taxon>
        <taxon>Zoarcinae</taxon>
        <taxon>Zoarces</taxon>
    </lineage>
</organism>